<dbReference type="Proteomes" id="UP000746535">
    <property type="component" value="Unassembled WGS sequence"/>
</dbReference>
<dbReference type="EMBL" id="JAAVJI010000012">
    <property type="protein sequence ID" value="NJP02735.1"/>
    <property type="molecule type" value="Genomic_DNA"/>
</dbReference>
<keyword evidence="3" id="KW-1185">Reference proteome</keyword>
<dbReference type="Pfam" id="PF09718">
    <property type="entry name" value="Tape_meas_lam_C"/>
    <property type="match status" value="1"/>
</dbReference>
<dbReference type="RefSeq" id="WP_168085312.1">
    <property type="nucleotide sequence ID" value="NZ_JAAVJI010000012.1"/>
</dbReference>
<organism evidence="2 3">
    <name type="scientific">Pseudomonas quercus</name>
    <dbReference type="NCBI Taxonomy" id="2722792"/>
    <lineage>
        <taxon>Bacteria</taxon>
        <taxon>Pseudomonadati</taxon>
        <taxon>Pseudomonadota</taxon>
        <taxon>Gammaproteobacteria</taxon>
        <taxon>Pseudomonadales</taxon>
        <taxon>Pseudomonadaceae</taxon>
        <taxon>Pseudomonas</taxon>
    </lineage>
</organism>
<evidence type="ECO:0000313" key="3">
    <source>
        <dbReference type="Proteomes" id="UP000746535"/>
    </source>
</evidence>
<evidence type="ECO:0000259" key="1">
    <source>
        <dbReference type="Pfam" id="PF09718"/>
    </source>
</evidence>
<gene>
    <name evidence="2" type="ORF">HBH25_17950</name>
</gene>
<name>A0ABX0YH73_9PSED</name>
<evidence type="ECO:0000313" key="2">
    <source>
        <dbReference type="EMBL" id="NJP02735.1"/>
    </source>
</evidence>
<dbReference type="NCBIfam" id="TIGR01541">
    <property type="entry name" value="tape_meas_lam_C"/>
    <property type="match status" value="1"/>
</dbReference>
<reference evidence="2 3" key="1">
    <citation type="submission" date="2020-03" db="EMBL/GenBank/DDBJ databases">
        <authorList>
            <person name="Wang L."/>
            <person name="He N."/>
            <person name="Li Y."/>
            <person name="Fang Y."/>
            <person name="Zhang F."/>
        </authorList>
    </citation>
    <scope>NUCLEOTIDE SEQUENCE [LARGE SCALE GENOMIC DNA]</scope>
    <source>
        <strain evidence="3">hsmgli-8</strain>
    </source>
</reference>
<comment type="caution">
    <text evidence="2">The sequence shown here is derived from an EMBL/GenBank/DDBJ whole genome shotgun (WGS) entry which is preliminary data.</text>
</comment>
<proteinExistence type="predicted"/>
<feature type="domain" description="Bacteriophage tail tape measure C-terminal" evidence="1">
    <location>
        <begin position="14"/>
        <end position="88"/>
    </location>
</feature>
<dbReference type="InterPro" id="IPR006431">
    <property type="entry name" value="Phage_tape_meas_C"/>
</dbReference>
<protein>
    <submittedName>
        <fullName evidence="2">Phage tail tape measure protein</fullName>
    </submittedName>
</protein>
<sequence length="258" mass="26572">MQEDYYHQVDQAQQDWTLGARSAVANYYETANNMAEQSRNLVTDAFSGMEDAVATFATTGKASFSGFAESVISDLAHIAARQALVGIFNTVAGAVGSIGSGAAASAGSTAAGYTGSAFSSWLGNGMSSGGYTGDGGKYDPAGVVHGGEFVLRKEVVSQPGMRNYLEGLNAKGYADGGYVDTAPLPIASRSPSRGGGDINVTVQITSDGAASATSNTDNAAINEWASQQGKVIEASWKKFEARSLAPGGNIRTVINGRR</sequence>
<accession>A0ABX0YH73</accession>